<evidence type="ECO:0000313" key="2">
    <source>
        <dbReference type="Proteomes" id="UP000187209"/>
    </source>
</evidence>
<evidence type="ECO:0000313" key="1">
    <source>
        <dbReference type="EMBL" id="OMJ71996.1"/>
    </source>
</evidence>
<gene>
    <name evidence="1" type="ORF">SteCoe_29672</name>
</gene>
<comment type="caution">
    <text evidence="1">The sequence shown here is derived from an EMBL/GenBank/DDBJ whole genome shotgun (WGS) entry which is preliminary data.</text>
</comment>
<reference evidence="1 2" key="1">
    <citation type="submission" date="2016-11" db="EMBL/GenBank/DDBJ databases">
        <title>The macronuclear genome of Stentor coeruleus: a giant cell with tiny introns.</title>
        <authorList>
            <person name="Slabodnick M."/>
            <person name="Ruby J.G."/>
            <person name="Reiff S.B."/>
            <person name="Swart E.C."/>
            <person name="Gosai S."/>
            <person name="Prabakaran S."/>
            <person name="Witkowska E."/>
            <person name="Larue G.E."/>
            <person name="Fisher S."/>
            <person name="Freeman R.M."/>
            <person name="Gunawardena J."/>
            <person name="Chu W."/>
            <person name="Stover N.A."/>
            <person name="Gregory B.D."/>
            <person name="Nowacki M."/>
            <person name="Derisi J."/>
            <person name="Roy S.W."/>
            <person name="Marshall W.F."/>
            <person name="Sood P."/>
        </authorList>
    </citation>
    <scope>NUCLEOTIDE SEQUENCE [LARGE SCALE GENOMIC DNA]</scope>
    <source>
        <strain evidence="1">WM001</strain>
    </source>
</reference>
<dbReference type="EMBL" id="MPUH01000939">
    <property type="protein sequence ID" value="OMJ71996.1"/>
    <property type="molecule type" value="Genomic_DNA"/>
</dbReference>
<name>A0A1R2B5I0_9CILI</name>
<accession>A0A1R2B5I0</accession>
<proteinExistence type="predicted"/>
<keyword evidence="2" id="KW-1185">Reference proteome</keyword>
<sequence length="142" mass="16909">MDRQRFSPEKDYAQTVMLQKEIYKKEEKLLGIKVLSEKQRLDKIMRDLKPKFAEVMGELRRDEIMKRGGLEIVNGSKSQFFHRRTGSTLESMFLEVGPQKKDTDRTWDNFGSKTMIGMRKDPNCMMLRSGFKNQMKRRNIFY</sequence>
<dbReference type="Proteomes" id="UP000187209">
    <property type="component" value="Unassembled WGS sequence"/>
</dbReference>
<organism evidence="1 2">
    <name type="scientific">Stentor coeruleus</name>
    <dbReference type="NCBI Taxonomy" id="5963"/>
    <lineage>
        <taxon>Eukaryota</taxon>
        <taxon>Sar</taxon>
        <taxon>Alveolata</taxon>
        <taxon>Ciliophora</taxon>
        <taxon>Postciliodesmatophora</taxon>
        <taxon>Heterotrichea</taxon>
        <taxon>Heterotrichida</taxon>
        <taxon>Stentoridae</taxon>
        <taxon>Stentor</taxon>
    </lineage>
</organism>
<dbReference type="AlphaFoldDB" id="A0A1R2B5I0"/>
<protein>
    <submittedName>
        <fullName evidence="1">Uncharacterized protein</fullName>
    </submittedName>
</protein>